<dbReference type="OrthoDB" id="2989928at2"/>
<dbReference type="AlphaFoldDB" id="A0A1U9K7Q1"/>
<name>A0A1U9K7Q1_9BACL</name>
<gene>
    <name evidence="1" type="ORF">B0W44_10065</name>
</gene>
<dbReference type="RefSeq" id="WP_077719922.1">
    <property type="nucleotide sequence ID" value="NZ_CP019699.1"/>
</dbReference>
<keyword evidence="2" id="KW-1185">Reference proteome</keyword>
<accession>A0A1U9K7Q1</accession>
<dbReference type="STRING" id="1471761.B0W44_10065"/>
<dbReference type="KEGG" id="ntr:B0W44_10065"/>
<dbReference type="Proteomes" id="UP000188603">
    <property type="component" value="Chromosome"/>
</dbReference>
<evidence type="ECO:0008006" key="3">
    <source>
        <dbReference type="Google" id="ProtNLM"/>
    </source>
</evidence>
<evidence type="ECO:0000313" key="1">
    <source>
        <dbReference type="EMBL" id="AQS56061.1"/>
    </source>
</evidence>
<sequence length="69" mass="8159">MGKKIQIEFSPNAMKELERLKEQTDATSYAQVLRTALRIYGWCIDHQQMNRKIYAKDADDRVIYELLLP</sequence>
<proteinExistence type="predicted"/>
<evidence type="ECO:0000313" key="2">
    <source>
        <dbReference type="Proteomes" id="UP000188603"/>
    </source>
</evidence>
<organism evidence="1 2">
    <name type="scientific">Novibacillus thermophilus</name>
    <dbReference type="NCBI Taxonomy" id="1471761"/>
    <lineage>
        <taxon>Bacteria</taxon>
        <taxon>Bacillati</taxon>
        <taxon>Bacillota</taxon>
        <taxon>Bacilli</taxon>
        <taxon>Bacillales</taxon>
        <taxon>Thermoactinomycetaceae</taxon>
        <taxon>Novibacillus</taxon>
    </lineage>
</organism>
<reference evidence="1 2" key="1">
    <citation type="journal article" date="2015" name="Int. J. Syst. Evol. Microbiol.">
        <title>Novibacillus thermophilus gen. nov., sp. nov., a Gram-staining-negative and moderately thermophilic member of the family Thermoactinomycetaceae.</title>
        <authorList>
            <person name="Yang G."/>
            <person name="Chen J."/>
            <person name="Zhou S."/>
        </authorList>
    </citation>
    <scope>NUCLEOTIDE SEQUENCE [LARGE SCALE GENOMIC DNA]</scope>
    <source>
        <strain evidence="1 2">SG-1</strain>
    </source>
</reference>
<protein>
    <recommendedName>
        <fullName evidence="3">Ribbon-helix-helix protein CopG domain-containing protein</fullName>
    </recommendedName>
</protein>
<dbReference type="EMBL" id="CP019699">
    <property type="protein sequence ID" value="AQS56061.1"/>
    <property type="molecule type" value="Genomic_DNA"/>
</dbReference>